<keyword evidence="13" id="KW-1185">Reference proteome</keyword>
<dbReference type="PROSITE" id="PS00163">
    <property type="entry name" value="FUMARATE_LYASES"/>
    <property type="match status" value="1"/>
</dbReference>
<name>A0ABQ7X5V3_BRANA</name>
<feature type="domain" description="Adenylosuccinate lyase PurB C-terminal" evidence="11">
    <location>
        <begin position="418"/>
        <end position="530"/>
    </location>
</feature>
<evidence type="ECO:0000256" key="6">
    <source>
        <dbReference type="ARBA" id="ARBA00022755"/>
    </source>
</evidence>
<evidence type="ECO:0000256" key="1">
    <source>
        <dbReference type="ARBA" id="ARBA00004706"/>
    </source>
</evidence>
<comment type="catalytic activity">
    <reaction evidence="9">
        <text>(2S)-2-[5-amino-1-(5-phospho-beta-D-ribosyl)imidazole-4-carboxamido]succinate = 5-amino-1-(5-phospho-beta-D-ribosyl)imidazole-4-carboxamide + fumarate</text>
        <dbReference type="Rhea" id="RHEA:23920"/>
        <dbReference type="ChEBI" id="CHEBI:29806"/>
        <dbReference type="ChEBI" id="CHEBI:58443"/>
        <dbReference type="ChEBI" id="CHEBI:58475"/>
        <dbReference type="EC" id="4.3.2.2"/>
    </reaction>
</comment>
<dbReference type="InterPro" id="IPR022761">
    <property type="entry name" value="Fumarate_lyase_N"/>
</dbReference>
<dbReference type="Pfam" id="PF08328">
    <property type="entry name" value="ASL_C"/>
    <property type="match status" value="1"/>
</dbReference>
<reference evidence="12 13" key="1">
    <citation type="submission" date="2021-05" db="EMBL/GenBank/DDBJ databases">
        <title>Genome Assembly of Synthetic Allotetraploid Brassica napus Reveals Homoeologous Exchanges between Subgenomes.</title>
        <authorList>
            <person name="Davis J.T."/>
        </authorList>
    </citation>
    <scope>NUCLEOTIDE SEQUENCE [LARGE SCALE GENOMIC DNA]</scope>
    <source>
        <strain evidence="13">cv. Da-Ae</strain>
        <tissue evidence="12">Seedling</tissue>
    </source>
</reference>
<comment type="pathway">
    <text evidence="1 9">Purine metabolism; IMP biosynthesis via de novo pathway; 5-amino-1-(5-phospho-D-ribosyl)imidazole-4-carboxamide from 5-amino-1-(5-phospho-D-ribosyl)imidazole-4-carboxylate: step 2/2.</text>
</comment>
<keyword evidence="7 9" id="KW-0456">Lyase</keyword>
<gene>
    <name evidence="12" type="ORF">HID58_094838</name>
</gene>
<accession>A0ABQ7X5V3</accession>
<dbReference type="InterPro" id="IPR013539">
    <property type="entry name" value="PurB_C"/>
</dbReference>
<dbReference type="Gene3D" id="1.10.275.10">
    <property type="entry name" value="Fumarase/aspartase (N-terminal domain)"/>
    <property type="match status" value="1"/>
</dbReference>
<comment type="catalytic activity">
    <reaction evidence="9">
        <text>N(6)-(1,2-dicarboxyethyl)-AMP = fumarate + AMP</text>
        <dbReference type="Rhea" id="RHEA:16853"/>
        <dbReference type="ChEBI" id="CHEBI:29806"/>
        <dbReference type="ChEBI" id="CHEBI:57567"/>
        <dbReference type="ChEBI" id="CHEBI:456215"/>
        <dbReference type="EC" id="4.3.2.2"/>
    </reaction>
</comment>
<evidence type="ECO:0000256" key="3">
    <source>
        <dbReference type="ARBA" id="ARBA00008273"/>
    </source>
</evidence>
<evidence type="ECO:0000256" key="4">
    <source>
        <dbReference type="ARBA" id="ARBA00012339"/>
    </source>
</evidence>
<evidence type="ECO:0000256" key="2">
    <source>
        <dbReference type="ARBA" id="ARBA00004734"/>
    </source>
</evidence>
<keyword evidence="6 9" id="KW-0658">Purine biosynthesis</keyword>
<dbReference type="InterPro" id="IPR000362">
    <property type="entry name" value="Fumarate_lyase_fam"/>
</dbReference>
<dbReference type="PRINTS" id="PR00149">
    <property type="entry name" value="FUMRATELYASE"/>
</dbReference>
<dbReference type="NCBIfam" id="TIGR00928">
    <property type="entry name" value="purB"/>
    <property type="match status" value="1"/>
</dbReference>
<evidence type="ECO:0000313" key="12">
    <source>
        <dbReference type="EMBL" id="KAH0851320.1"/>
    </source>
</evidence>
<dbReference type="InterPro" id="IPR024083">
    <property type="entry name" value="Fumarase/histidase_N"/>
</dbReference>
<dbReference type="InterPro" id="IPR004769">
    <property type="entry name" value="Pur_lyase"/>
</dbReference>
<dbReference type="EC" id="4.3.2.2" evidence="4 9"/>
<dbReference type="Pfam" id="PF00206">
    <property type="entry name" value="Lyase_1"/>
    <property type="match status" value="1"/>
</dbReference>
<dbReference type="Proteomes" id="UP000824890">
    <property type="component" value="Unassembled WGS sequence"/>
</dbReference>
<evidence type="ECO:0000256" key="7">
    <source>
        <dbReference type="ARBA" id="ARBA00023239"/>
    </source>
</evidence>
<dbReference type="InterPro" id="IPR020557">
    <property type="entry name" value="Fumarate_lyase_CS"/>
</dbReference>
<evidence type="ECO:0000256" key="8">
    <source>
        <dbReference type="ARBA" id="ARBA00030717"/>
    </source>
</evidence>
<dbReference type="Gene3D" id="1.10.40.30">
    <property type="entry name" value="Fumarase/aspartase (C-terminal domain)"/>
    <property type="match status" value="1"/>
</dbReference>
<feature type="domain" description="Fumarate lyase N-terminal" evidence="10">
    <location>
        <begin position="79"/>
        <end position="386"/>
    </location>
</feature>
<evidence type="ECO:0000256" key="5">
    <source>
        <dbReference type="ARBA" id="ARBA00017058"/>
    </source>
</evidence>
<organism evidence="12 13">
    <name type="scientific">Brassica napus</name>
    <name type="common">Rape</name>
    <dbReference type="NCBI Taxonomy" id="3708"/>
    <lineage>
        <taxon>Eukaryota</taxon>
        <taxon>Viridiplantae</taxon>
        <taxon>Streptophyta</taxon>
        <taxon>Embryophyta</taxon>
        <taxon>Tracheophyta</taxon>
        <taxon>Spermatophyta</taxon>
        <taxon>Magnoliopsida</taxon>
        <taxon>eudicotyledons</taxon>
        <taxon>Gunneridae</taxon>
        <taxon>Pentapetalae</taxon>
        <taxon>rosids</taxon>
        <taxon>malvids</taxon>
        <taxon>Brassicales</taxon>
        <taxon>Brassicaceae</taxon>
        <taxon>Brassiceae</taxon>
        <taxon>Brassica</taxon>
    </lineage>
</organism>
<evidence type="ECO:0000256" key="9">
    <source>
        <dbReference type="RuleBase" id="RU361172"/>
    </source>
</evidence>
<evidence type="ECO:0000313" key="13">
    <source>
        <dbReference type="Proteomes" id="UP000824890"/>
    </source>
</evidence>
<protein>
    <recommendedName>
        <fullName evidence="5 9">Adenylosuccinate lyase</fullName>
        <shortName evidence="9">ASL</shortName>
        <ecNumber evidence="4 9">4.3.2.2</ecNumber>
    </recommendedName>
    <alternativeName>
        <fullName evidence="8 9">Adenylosuccinase</fullName>
    </alternativeName>
</protein>
<dbReference type="CDD" id="cd01598">
    <property type="entry name" value="PurB"/>
    <property type="match status" value="1"/>
</dbReference>
<dbReference type="SUPFAM" id="SSF48557">
    <property type="entry name" value="L-aspartase-like"/>
    <property type="match status" value="1"/>
</dbReference>
<evidence type="ECO:0000259" key="11">
    <source>
        <dbReference type="Pfam" id="PF08328"/>
    </source>
</evidence>
<dbReference type="Gene3D" id="1.20.200.10">
    <property type="entry name" value="Fumarase/aspartase (Central domain)"/>
    <property type="match status" value="1"/>
</dbReference>
<comment type="similarity">
    <text evidence="3 9">Belongs to the lyase 1 family. Adenylosuccinate lyase subfamily.</text>
</comment>
<dbReference type="InterPro" id="IPR047136">
    <property type="entry name" value="PurB_bact"/>
</dbReference>
<dbReference type="EMBL" id="JAGKQM010001796">
    <property type="protein sequence ID" value="KAH0851320.1"/>
    <property type="molecule type" value="Genomic_DNA"/>
</dbReference>
<dbReference type="PANTHER" id="PTHR43411">
    <property type="entry name" value="ADENYLOSUCCINATE LYASE"/>
    <property type="match status" value="1"/>
</dbReference>
<dbReference type="InterPro" id="IPR008948">
    <property type="entry name" value="L-Aspartase-like"/>
</dbReference>
<dbReference type="NCBIfam" id="NF006764">
    <property type="entry name" value="PRK09285.1"/>
    <property type="match status" value="1"/>
</dbReference>
<sequence>MANKVPSLRLIPTTGKLLNPSKSLSLASYHHPLPRVSLSLSSAASLKLTTSRKVVAMAVEGSRDLEMSNLTALSPLDGRYWGKVKDLASSMSEFGLIYFRVLVEIKWLIKLSKIPEVSEVPSFSKEAEVYLQGIIDGFSVDDALEVKKIERVTNHDVKAVEYFLKQKCESHPEIAKVLEFFHFACTSEDINNLSHGLMLQEALSSVILPAMDDLIKSISLMAKEFAYVPMLSRTHGQQWSKLKLQPASPTTLGKEMAIFAVRLSEERRYLSETKIKGKFAGAVGNYNAHISAYPNIDWPHVAEEFVTSLGLTFNPYVTQIEPHDYMARLFNTISQFNNILIDFDRDIWSYISLGYFKQITKAGEIGSSTMPHKVNPIDFDNSEGNLGKANAELIFLSMKLPVSRMQSNGSLITKCTNVQRDLTDSTVLRNMGGALGHSLLAYKSAIQGIRKLQINEGRLKEDLDQTWEVLAEPIQTVMRRYGVPEPYEKLKELTRGRAVNEESIREFIKGLDLPAEAKSQLLKLTPHTYVGTAAALALAVDEALHL</sequence>
<comment type="caution">
    <text evidence="12">The sequence shown here is derived from an EMBL/GenBank/DDBJ whole genome shotgun (WGS) entry which is preliminary data.</text>
</comment>
<dbReference type="PANTHER" id="PTHR43411:SF1">
    <property type="entry name" value="ADENYLOSUCCINATE LYASE"/>
    <property type="match status" value="1"/>
</dbReference>
<evidence type="ECO:0000259" key="10">
    <source>
        <dbReference type="Pfam" id="PF00206"/>
    </source>
</evidence>
<comment type="pathway">
    <text evidence="2 9">Purine metabolism; AMP biosynthesis via de novo pathway; AMP from IMP: step 2/2.</text>
</comment>
<proteinExistence type="inferred from homology"/>